<feature type="region of interest" description="Disordered" evidence="1">
    <location>
        <begin position="1"/>
        <end position="28"/>
    </location>
</feature>
<evidence type="ECO:0000313" key="2">
    <source>
        <dbReference type="EMBL" id="GLQ22118.1"/>
    </source>
</evidence>
<dbReference type="Proteomes" id="UP001161390">
    <property type="component" value="Unassembled WGS sequence"/>
</dbReference>
<organism evidence="2 3">
    <name type="scientific">Algimonas porphyrae</name>
    <dbReference type="NCBI Taxonomy" id="1128113"/>
    <lineage>
        <taxon>Bacteria</taxon>
        <taxon>Pseudomonadati</taxon>
        <taxon>Pseudomonadota</taxon>
        <taxon>Alphaproteobacteria</taxon>
        <taxon>Maricaulales</taxon>
        <taxon>Robiginitomaculaceae</taxon>
        <taxon>Algimonas</taxon>
    </lineage>
</organism>
<sequence length="91" mass="10185">MTTGRINQVARHKREPAHRLGEASRDDADRQSCVIRVGKDMHAHTDMRRVRSLNMNPEGTRVDGASANKFTCTRNTVSLQARSPQTAQRGD</sequence>
<reference evidence="2" key="2">
    <citation type="submission" date="2023-01" db="EMBL/GenBank/DDBJ databases">
        <title>Draft genome sequence of Algimonas porphyrae strain NBRC 108216.</title>
        <authorList>
            <person name="Sun Q."/>
            <person name="Mori K."/>
        </authorList>
    </citation>
    <scope>NUCLEOTIDE SEQUENCE</scope>
    <source>
        <strain evidence="2">NBRC 108216</strain>
    </source>
</reference>
<evidence type="ECO:0000256" key="1">
    <source>
        <dbReference type="SAM" id="MobiDB-lite"/>
    </source>
</evidence>
<keyword evidence="3" id="KW-1185">Reference proteome</keyword>
<reference evidence="2" key="1">
    <citation type="journal article" date="2014" name="Int. J. Syst. Evol. Microbiol.">
        <title>Complete genome of a new Firmicutes species belonging to the dominant human colonic microbiota ('Ruminococcus bicirculans') reveals two chromosomes and a selective capacity to utilize plant glucans.</title>
        <authorList>
            <consortium name="NISC Comparative Sequencing Program"/>
            <person name="Wegmann U."/>
            <person name="Louis P."/>
            <person name="Goesmann A."/>
            <person name="Henrissat B."/>
            <person name="Duncan S.H."/>
            <person name="Flint H.J."/>
        </authorList>
    </citation>
    <scope>NUCLEOTIDE SEQUENCE</scope>
    <source>
        <strain evidence="2">NBRC 108216</strain>
    </source>
</reference>
<protein>
    <submittedName>
        <fullName evidence="2">Uncharacterized protein</fullName>
    </submittedName>
</protein>
<proteinExistence type="predicted"/>
<evidence type="ECO:0000313" key="3">
    <source>
        <dbReference type="Proteomes" id="UP001161390"/>
    </source>
</evidence>
<name>A0ABQ5V5K3_9PROT</name>
<accession>A0ABQ5V5K3</accession>
<comment type="caution">
    <text evidence="2">The sequence shown here is derived from an EMBL/GenBank/DDBJ whole genome shotgun (WGS) entry which is preliminary data.</text>
</comment>
<feature type="compositionally biased region" description="Basic and acidic residues" evidence="1">
    <location>
        <begin position="17"/>
        <end position="28"/>
    </location>
</feature>
<dbReference type="EMBL" id="BSNJ01000025">
    <property type="protein sequence ID" value="GLQ22118.1"/>
    <property type="molecule type" value="Genomic_DNA"/>
</dbReference>
<gene>
    <name evidence="2" type="ORF">GCM10007854_30740</name>
</gene>